<evidence type="ECO:0000256" key="3">
    <source>
        <dbReference type="ARBA" id="ARBA00022771"/>
    </source>
</evidence>
<evidence type="ECO:0000313" key="14">
    <source>
        <dbReference type="RefSeq" id="XP_033351796.1"/>
    </source>
</evidence>
<keyword evidence="4" id="KW-0862">Zinc</keyword>
<name>A0A6J3KFC2_9HYME</name>
<evidence type="ECO:0000256" key="2">
    <source>
        <dbReference type="ARBA" id="ARBA00022723"/>
    </source>
</evidence>
<dbReference type="RefSeq" id="XP_033351795.1">
    <property type="nucleotide sequence ID" value="XM_033495904.1"/>
</dbReference>
<dbReference type="PANTHER" id="PTHR48092">
    <property type="entry name" value="KNIRPS-RELATED PROTEIN-RELATED"/>
    <property type="match status" value="1"/>
</dbReference>
<evidence type="ECO:0000256" key="7">
    <source>
        <dbReference type="ARBA" id="ARBA00023163"/>
    </source>
</evidence>
<keyword evidence="7" id="KW-0804">Transcription</keyword>
<keyword evidence="3" id="KW-0863">Zinc-finger</keyword>
<dbReference type="PROSITE" id="PS51030">
    <property type="entry name" value="NUCLEAR_REC_DBD_2"/>
    <property type="match status" value="1"/>
</dbReference>
<dbReference type="PRINTS" id="PR00047">
    <property type="entry name" value="STROIDFINGER"/>
</dbReference>
<dbReference type="Gene3D" id="3.30.50.10">
    <property type="entry name" value="Erythroid Transcription Factor GATA-1, subunit A"/>
    <property type="match status" value="1"/>
</dbReference>
<keyword evidence="12" id="KW-1185">Reference proteome</keyword>
<dbReference type="GeneID" id="117234555"/>
<dbReference type="RefSeq" id="XP_033351797.1">
    <property type="nucleotide sequence ID" value="XM_033495906.1"/>
</dbReference>
<evidence type="ECO:0000313" key="12">
    <source>
        <dbReference type="Proteomes" id="UP000504631"/>
    </source>
</evidence>
<dbReference type="KEGG" id="bvk:117234555"/>
<feature type="region of interest" description="Disordered" evidence="10">
    <location>
        <begin position="313"/>
        <end position="349"/>
    </location>
</feature>
<evidence type="ECO:0000256" key="9">
    <source>
        <dbReference type="ARBA" id="ARBA00023242"/>
    </source>
</evidence>
<dbReference type="GO" id="GO:0008270">
    <property type="term" value="F:zinc ion binding"/>
    <property type="evidence" value="ECO:0007669"/>
    <property type="project" value="UniProtKB-KW"/>
</dbReference>
<evidence type="ECO:0000256" key="6">
    <source>
        <dbReference type="ARBA" id="ARBA00023125"/>
    </source>
</evidence>
<feature type="region of interest" description="Disordered" evidence="10">
    <location>
        <begin position="202"/>
        <end position="221"/>
    </location>
</feature>
<feature type="compositionally biased region" description="Low complexity" evidence="10">
    <location>
        <begin position="313"/>
        <end position="329"/>
    </location>
</feature>
<evidence type="ECO:0000256" key="8">
    <source>
        <dbReference type="ARBA" id="ARBA00023170"/>
    </source>
</evidence>
<dbReference type="SUPFAM" id="SSF57716">
    <property type="entry name" value="Glucocorticoid receptor-like (DNA-binding domain)"/>
    <property type="match status" value="1"/>
</dbReference>
<dbReference type="SMART" id="SM00399">
    <property type="entry name" value="ZnF_C4"/>
    <property type="match status" value="1"/>
</dbReference>
<evidence type="ECO:0000313" key="13">
    <source>
        <dbReference type="RefSeq" id="XP_033351795.1"/>
    </source>
</evidence>
<accession>A0A6J3KFC2</accession>
<protein>
    <submittedName>
        <fullName evidence="13 14">Nuclear hormone receptor family member nhr-25-like isoform X1</fullName>
    </submittedName>
</protein>
<dbReference type="PROSITE" id="PS00031">
    <property type="entry name" value="NUCLEAR_REC_DBD_1"/>
    <property type="match status" value="1"/>
</dbReference>
<dbReference type="GO" id="GO:0043565">
    <property type="term" value="F:sequence-specific DNA binding"/>
    <property type="evidence" value="ECO:0007669"/>
    <property type="project" value="InterPro"/>
</dbReference>
<dbReference type="GO" id="GO:0003700">
    <property type="term" value="F:DNA-binding transcription factor activity"/>
    <property type="evidence" value="ECO:0007669"/>
    <property type="project" value="InterPro"/>
</dbReference>
<dbReference type="AlphaFoldDB" id="A0A6J3KFC2"/>
<comment type="subcellular location">
    <subcellularLocation>
        <location evidence="1">Nucleus</location>
    </subcellularLocation>
</comment>
<evidence type="ECO:0000256" key="5">
    <source>
        <dbReference type="ARBA" id="ARBA00023015"/>
    </source>
</evidence>
<keyword evidence="8" id="KW-0675">Receptor</keyword>
<reference evidence="13 14" key="1">
    <citation type="submission" date="2025-04" db="UniProtKB">
        <authorList>
            <consortium name="RefSeq"/>
        </authorList>
    </citation>
    <scope>IDENTIFICATION</scope>
    <source>
        <tissue evidence="13 14">Muscle</tissue>
    </source>
</reference>
<evidence type="ECO:0000256" key="4">
    <source>
        <dbReference type="ARBA" id="ARBA00022833"/>
    </source>
</evidence>
<keyword evidence="9" id="KW-0539">Nucleus</keyword>
<gene>
    <name evidence="13 14 15" type="primary">LOC117234555</name>
</gene>
<evidence type="ECO:0000256" key="10">
    <source>
        <dbReference type="SAM" id="MobiDB-lite"/>
    </source>
</evidence>
<dbReference type="InterPro" id="IPR001628">
    <property type="entry name" value="Znf_hrmn_rcpt"/>
</dbReference>
<dbReference type="GO" id="GO:0005634">
    <property type="term" value="C:nucleus"/>
    <property type="evidence" value="ECO:0007669"/>
    <property type="project" value="UniProtKB-SubCell"/>
</dbReference>
<proteinExistence type="predicted"/>
<sequence>MDVGDLSSSAGLAGSGSIPVATGVGVITSTTSATAGWWTPTSTIATAAANTDVMNQLCRVCGEPAAGFHFGAFTCEGCKSFFGRTYNNLGSISECKNGGVCVINKKNRTACKACRLRKCLMVGMSKSGSRYGRRSNWFKIHCLLQEQSHQAQTRLIKDPKSAYEKAFGSLDVANNNNNNNENPGTTSATSVVGIVTTTTTTANSYHHHHHQHHQDRFPKRDDLRPQDIPAQLRAPDIPARASQDPLLRPMDLVRAPHELLRPEVSRFPMWRGPPFFHPALTHMQLLNTPFFPFQQRFIVPYVNQVGTPQMVASLTSSSSDSVSPRSTPSPKRDDDNRSARDECREVDGGCQRSQIEAYDKSLAFLRSLGPEQEEPIDLSMKAGKMDGQEVDATGGSTEEERSTDSEDNELLQDTGPPLDLTRKT</sequence>
<dbReference type="Proteomes" id="UP000504631">
    <property type="component" value="Unplaced"/>
</dbReference>
<keyword evidence="2" id="KW-0479">Metal-binding</keyword>
<dbReference type="RefSeq" id="XP_033351796.1">
    <property type="nucleotide sequence ID" value="XM_033495905.1"/>
</dbReference>
<keyword evidence="5" id="KW-0805">Transcription regulation</keyword>
<dbReference type="InterPro" id="IPR013088">
    <property type="entry name" value="Znf_NHR/GATA"/>
</dbReference>
<feature type="region of interest" description="Disordered" evidence="10">
    <location>
        <begin position="368"/>
        <end position="424"/>
    </location>
</feature>
<evidence type="ECO:0000256" key="1">
    <source>
        <dbReference type="ARBA" id="ARBA00004123"/>
    </source>
</evidence>
<keyword evidence="6" id="KW-0238">DNA-binding</keyword>
<dbReference type="Pfam" id="PF00105">
    <property type="entry name" value="zf-C4"/>
    <property type="match status" value="1"/>
</dbReference>
<feature type="compositionally biased region" description="Basic and acidic residues" evidence="10">
    <location>
        <begin position="330"/>
        <end position="347"/>
    </location>
</feature>
<feature type="domain" description="Nuclear receptor" evidence="11">
    <location>
        <begin position="55"/>
        <end position="131"/>
    </location>
</feature>
<organism evidence="12 15">
    <name type="scientific">Bombus vosnesenskii</name>
    <dbReference type="NCBI Taxonomy" id="207650"/>
    <lineage>
        <taxon>Eukaryota</taxon>
        <taxon>Metazoa</taxon>
        <taxon>Ecdysozoa</taxon>
        <taxon>Arthropoda</taxon>
        <taxon>Hexapoda</taxon>
        <taxon>Insecta</taxon>
        <taxon>Pterygota</taxon>
        <taxon>Neoptera</taxon>
        <taxon>Endopterygota</taxon>
        <taxon>Hymenoptera</taxon>
        <taxon>Apocrita</taxon>
        <taxon>Aculeata</taxon>
        <taxon>Apoidea</taxon>
        <taxon>Anthophila</taxon>
        <taxon>Apidae</taxon>
        <taxon>Bombus</taxon>
        <taxon>Pyrobombus</taxon>
    </lineage>
</organism>
<evidence type="ECO:0000313" key="15">
    <source>
        <dbReference type="RefSeq" id="XP_033351797.1"/>
    </source>
</evidence>
<dbReference type="InterPro" id="IPR050200">
    <property type="entry name" value="Nuclear_hormone_rcpt_NR3"/>
</dbReference>
<evidence type="ECO:0000259" key="11">
    <source>
        <dbReference type="PROSITE" id="PS51030"/>
    </source>
</evidence>